<gene>
    <name evidence="13" type="ORF">BASA50_001076</name>
</gene>
<feature type="region of interest" description="Disordered" evidence="8">
    <location>
        <begin position="79"/>
        <end position="98"/>
    </location>
</feature>
<dbReference type="Pfam" id="PF25768">
    <property type="entry name" value="TPR_IFT121"/>
    <property type="match status" value="1"/>
</dbReference>
<comment type="subcellular location">
    <subcellularLocation>
        <location evidence="1">Cell projection</location>
        <location evidence="1">Cilium</location>
    </subcellularLocation>
    <subcellularLocation>
        <location evidence="2">Cytoplasm</location>
    </subcellularLocation>
</comment>
<dbReference type="SUPFAM" id="SSF82171">
    <property type="entry name" value="DPP6 N-terminal domain-like"/>
    <property type="match status" value="1"/>
</dbReference>
<evidence type="ECO:0000256" key="4">
    <source>
        <dbReference type="ARBA" id="ARBA00022574"/>
    </source>
</evidence>
<feature type="domain" description="IFT80/172/WDR35 TPR" evidence="9">
    <location>
        <begin position="744"/>
        <end position="833"/>
    </location>
</feature>
<protein>
    <recommendedName>
        <fullName evidence="15">Anaphase-promoting complex subunit 4 WD40 domain-containing protein</fullName>
    </recommendedName>
</protein>
<sequence>MFIYLSKKIAIPNCANLCVVTWNNDQGWIACGGDNGLLKVLKLESSANGASSQTTQYPASGSGLERGFATNGRLTGAPALPSGAADPPSPKSNVAANSASSQLTMNQTLEGHQGDILKYRFVYMELNYVSYVTGMWYEEMINNRNKSVVTDMQWNKDGQKICIIYEDGAVILGSVDGNRIWGKELKNTLLSYVQWSPDGKFLLFGTATGELQLFDNQGVFMCKLGNYCNSHGNSKLAAIDWYNGSKGYMEPCVPCLAVCYENGKIQIMRNDKDTRPILIDTNMKSLKMKWNANGTTLAVSGLQPMKNSQGESKETCVVQFWDPNGQFLQSIKVPGKHISSISWKCDGLSIALAVDSFIYFANIRPDYKWSFFAQDVVVYAYHKPEISESTVVFWNTKTNDKNICNIKKLIMITSSSDHCLIISSADDDSQQYRLTIYNAIGIPTETKSIEFEPKFASISKTHVFVASSNFLFHWQFKSYSASKMSNLEAIRRKNTCEQVFHIDDISAIGSKSTSMDVLDLKSRRYTSDGIVCITASDSALFLARQSGTLYQYSLPSMTLESKYILPVQLNSIALNCNSTRLSILDLAGILRLFDLKKKRGAESTTKENTSTETSIILSEGGSKTAASVVDEGRLLDFERKDVWGILWASDNPEQFAIMEKTRMYTFQDLKPEAPINCTGYLCSFSDLQVKTISLDAIMEDSDNLIKDTVVTIETKIIRNLRTILNQTGLADAIQFVENQPHPRLWRIVAEAALELLDFSQAQKAFVCCQDYQGLQFIKSLQKFDDPAKQKAEIAAYCTQFDVAEKMYLEMDRKDLAIQLRIRMGDWFRVVQLIKSGGGCDDQLLEKACNHIGDHYYDQQRWTQAISYYSQARNQECLVECYYIVEDYENIEKLSLSLSENSSLLTNIAEKFVSVGLCDQAAAVYVKLGDIAAAINTCVFLNQWNAAIELAEIHNFKDIGNVLAKYASYLLSQNQKWEAVALYRKANYCQKSARLLFELASEVSASSQSVLLIKKLYVLAALEVERYHSISKANRGTQHETATSALDGLLAEDSENMDDHKFLDNAWRGAEAYHFYILAQRQFYSGDNDGSLITALHLREYEDVIDPKTIFSLLALISFHSKKYNTCSKTFIKLEALSSSTTEEREAYENLALNIFTKYT</sequence>
<dbReference type="InterPro" id="IPR057979">
    <property type="entry name" value="TPR_IFT121"/>
</dbReference>
<dbReference type="Gene3D" id="2.130.10.10">
    <property type="entry name" value="YVTN repeat-like/Quinoprotein amine dehydrogenase"/>
    <property type="match status" value="1"/>
</dbReference>
<feature type="domain" description="IFT121 second beta-propeller" evidence="10">
    <location>
        <begin position="369"/>
        <end position="713"/>
    </location>
</feature>
<keyword evidence="6" id="KW-0969">Cilium</keyword>
<dbReference type="PANTHER" id="PTHR12764">
    <property type="entry name" value="WD REPEAT DOMAIN-RELATED"/>
    <property type="match status" value="1"/>
</dbReference>
<dbReference type="InterPro" id="IPR011990">
    <property type="entry name" value="TPR-like_helical_dom_sf"/>
</dbReference>
<accession>A0ABQ8ESB7</accession>
<reference evidence="13 14" key="1">
    <citation type="submission" date="2021-02" db="EMBL/GenBank/DDBJ databases">
        <title>Variation within the Batrachochytrium salamandrivorans European outbreak.</title>
        <authorList>
            <person name="Kelly M."/>
            <person name="Pasmans F."/>
            <person name="Shea T.P."/>
            <person name="Munoz J.F."/>
            <person name="Carranza S."/>
            <person name="Cuomo C.A."/>
            <person name="Martel A."/>
        </authorList>
    </citation>
    <scope>NUCLEOTIDE SEQUENCE [LARGE SCALE GENOMIC DNA]</scope>
    <source>
        <strain evidence="13 14">AMFP18/2</strain>
    </source>
</reference>
<evidence type="ECO:0000259" key="11">
    <source>
        <dbReference type="Pfam" id="PF24797"/>
    </source>
</evidence>
<evidence type="ECO:0000313" key="13">
    <source>
        <dbReference type="EMBL" id="KAH6585741.1"/>
    </source>
</evidence>
<evidence type="ECO:0000256" key="6">
    <source>
        <dbReference type="ARBA" id="ARBA00023069"/>
    </source>
</evidence>
<dbReference type="InterPro" id="IPR039857">
    <property type="entry name" value="Ift122/121"/>
</dbReference>
<evidence type="ECO:0000259" key="10">
    <source>
        <dbReference type="Pfam" id="PF23390"/>
    </source>
</evidence>
<dbReference type="SUPFAM" id="SSF50978">
    <property type="entry name" value="WD40 repeat-like"/>
    <property type="match status" value="1"/>
</dbReference>
<dbReference type="Pfam" id="PF25170">
    <property type="entry name" value="TPR_WDR35"/>
    <property type="match status" value="1"/>
</dbReference>
<evidence type="ECO:0000313" key="14">
    <source>
        <dbReference type="Proteomes" id="UP001648503"/>
    </source>
</evidence>
<keyword evidence="5" id="KW-0677">Repeat</keyword>
<dbReference type="Pfam" id="PF23390">
    <property type="entry name" value="Beta-prop_WDR35_2nd"/>
    <property type="match status" value="1"/>
</dbReference>
<keyword evidence="4" id="KW-0853">WD repeat</keyword>
<dbReference type="InterPro" id="IPR056157">
    <property type="entry name" value="TPR_IFT80_172_dom"/>
</dbReference>
<dbReference type="InterPro" id="IPR056159">
    <property type="entry name" value="Beta-prop_IFT121_TULP_N"/>
</dbReference>
<dbReference type="InterPro" id="IPR056158">
    <property type="entry name" value="Beta-prop_IFT121_2nd"/>
</dbReference>
<evidence type="ECO:0000256" key="3">
    <source>
        <dbReference type="ARBA" id="ARBA00022490"/>
    </source>
</evidence>
<evidence type="ECO:0000256" key="1">
    <source>
        <dbReference type="ARBA" id="ARBA00004138"/>
    </source>
</evidence>
<comment type="caution">
    <text evidence="13">The sequence shown here is derived from an EMBL/GenBank/DDBJ whole genome shotgun (WGS) entry which is preliminary data.</text>
</comment>
<evidence type="ECO:0000259" key="12">
    <source>
        <dbReference type="Pfam" id="PF25768"/>
    </source>
</evidence>
<dbReference type="EMBL" id="JAFCIX010000579">
    <property type="protein sequence ID" value="KAH6585741.1"/>
    <property type="molecule type" value="Genomic_DNA"/>
</dbReference>
<organism evidence="13 14">
    <name type="scientific">Batrachochytrium salamandrivorans</name>
    <dbReference type="NCBI Taxonomy" id="1357716"/>
    <lineage>
        <taxon>Eukaryota</taxon>
        <taxon>Fungi</taxon>
        <taxon>Fungi incertae sedis</taxon>
        <taxon>Chytridiomycota</taxon>
        <taxon>Chytridiomycota incertae sedis</taxon>
        <taxon>Chytridiomycetes</taxon>
        <taxon>Rhizophydiales</taxon>
        <taxon>Rhizophydiales incertae sedis</taxon>
        <taxon>Batrachochytrium</taxon>
    </lineage>
</organism>
<dbReference type="InterPro" id="IPR017233">
    <property type="entry name" value="WDR35"/>
</dbReference>
<evidence type="ECO:0008006" key="15">
    <source>
        <dbReference type="Google" id="ProtNLM"/>
    </source>
</evidence>
<evidence type="ECO:0000259" key="9">
    <source>
        <dbReference type="Pfam" id="PF23387"/>
    </source>
</evidence>
<dbReference type="Gene3D" id="1.25.40.10">
    <property type="entry name" value="Tetratricopeptide repeat domain"/>
    <property type="match status" value="1"/>
</dbReference>
<evidence type="ECO:0000256" key="2">
    <source>
        <dbReference type="ARBA" id="ARBA00004496"/>
    </source>
</evidence>
<dbReference type="Pfam" id="PF24797">
    <property type="entry name" value="Beta-prop_WDR35_TULP_N"/>
    <property type="match status" value="1"/>
</dbReference>
<dbReference type="Proteomes" id="UP001648503">
    <property type="component" value="Unassembled WGS sequence"/>
</dbReference>
<dbReference type="PANTHER" id="PTHR12764:SF5">
    <property type="entry name" value="LD29485P"/>
    <property type="match status" value="1"/>
</dbReference>
<dbReference type="InterPro" id="IPR036322">
    <property type="entry name" value="WD40_repeat_dom_sf"/>
</dbReference>
<name>A0ABQ8ESB7_9FUNG</name>
<dbReference type="PIRSF" id="PIRSF037536">
    <property type="entry name" value="WD_repeat_p35"/>
    <property type="match status" value="1"/>
</dbReference>
<dbReference type="Gene3D" id="1.25.40.470">
    <property type="match status" value="1"/>
</dbReference>
<keyword evidence="7" id="KW-0966">Cell projection</keyword>
<dbReference type="InterPro" id="IPR057361">
    <property type="entry name" value="TPR_WDR35"/>
</dbReference>
<keyword evidence="14" id="KW-1185">Reference proteome</keyword>
<evidence type="ECO:0000256" key="5">
    <source>
        <dbReference type="ARBA" id="ARBA00022737"/>
    </source>
</evidence>
<proteinExistence type="predicted"/>
<evidence type="ECO:0000256" key="7">
    <source>
        <dbReference type="ARBA" id="ARBA00023273"/>
    </source>
</evidence>
<feature type="domain" description="IFT121/TULP4 N-terminal" evidence="11">
    <location>
        <begin position="91"/>
        <end position="364"/>
    </location>
</feature>
<dbReference type="InterPro" id="IPR015943">
    <property type="entry name" value="WD40/YVTN_repeat-like_dom_sf"/>
</dbReference>
<keyword evidence="3" id="KW-0963">Cytoplasm</keyword>
<feature type="domain" description="IFT121-like TPR repeats" evidence="12">
    <location>
        <begin position="1063"/>
        <end position="1158"/>
    </location>
</feature>
<evidence type="ECO:0000256" key="8">
    <source>
        <dbReference type="SAM" id="MobiDB-lite"/>
    </source>
</evidence>
<dbReference type="Pfam" id="PF23387">
    <property type="entry name" value="TPR_IFT80_172"/>
    <property type="match status" value="1"/>
</dbReference>